<dbReference type="AlphaFoldDB" id="R8W1Q3"/>
<reference evidence="2 3" key="1">
    <citation type="submission" date="2013-01" db="EMBL/GenBank/DDBJ databases">
        <title>The Genome Sequence of Butyricicoccus pullicaecorum 1.2.</title>
        <authorList>
            <consortium name="The Broad Institute Genome Sequencing Platform"/>
            <person name="Earl A."/>
            <person name="Ward D."/>
            <person name="Feldgarden M."/>
            <person name="Gevers D."/>
            <person name="Van Immerseel F."/>
            <person name="Eeckhaut V."/>
            <person name="Walker B."/>
            <person name="Young S.K."/>
            <person name="Zeng Q."/>
            <person name="Gargeya S."/>
            <person name="Fitzgerald M."/>
            <person name="Haas B."/>
            <person name="Abouelleil A."/>
            <person name="Alvarado L."/>
            <person name="Arachchi H.M."/>
            <person name="Berlin A.M."/>
            <person name="Chapman S.B."/>
            <person name="Dewar J."/>
            <person name="Goldberg J."/>
            <person name="Griggs A."/>
            <person name="Gujja S."/>
            <person name="Hansen M."/>
            <person name="Howarth C."/>
            <person name="Imamovic A."/>
            <person name="Larimer J."/>
            <person name="McCowan C."/>
            <person name="Murphy C."/>
            <person name="Neiman D."/>
            <person name="Pearson M."/>
            <person name="Priest M."/>
            <person name="Roberts A."/>
            <person name="Saif S."/>
            <person name="Shea T."/>
            <person name="Sisk P."/>
            <person name="Sykes S."/>
            <person name="Wortman J."/>
            <person name="Nusbaum C."/>
            <person name="Birren B."/>
        </authorList>
    </citation>
    <scope>NUCLEOTIDE SEQUENCE [LARGE SCALE GENOMIC DNA]</scope>
    <source>
        <strain evidence="2 3">1.2</strain>
    </source>
</reference>
<evidence type="ECO:0000313" key="2">
    <source>
        <dbReference type="EMBL" id="EOQ38788.1"/>
    </source>
</evidence>
<keyword evidence="1" id="KW-1133">Transmembrane helix</keyword>
<feature type="transmembrane region" description="Helical" evidence="1">
    <location>
        <begin position="12"/>
        <end position="32"/>
    </location>
</feature>
<gene>
    <name evidence="2" type="ORF">HMPREF1526_01829</name>
</gene>
<keyword evidence="3" id="KW-1185">Reference proteome</keyword>
<protein>
    <submittedName>
        <fullName evidence="2">Uncharacterized protein</fullName>
    </submittedName>
</protein>
<comment type="caution">
    <text evidence="2">The sequence shown here is derived from an EMBL/GenBank/DDBJ whole genome shotgun (WGS) entry which is preliminary data.</text>
</comment>
<sequence length="39" mass="4307">MTYVALDGYSILITILNIVAIIGIGALVVYLVRKYHKKA</sequence>
<proteinExistence type="predicted"/>
<accession>R8W1Q3</accession>
<keyword evidence="1" id="KW-0812">Transmembrane</keyword>
<keyword evidence="1" id="KW-0472">Membrane</keyword>
<name>R8W1Q3_9FIRM</name>
<dbReference type="Proteomes" id="UP000013981">
    <property type="component" value="Unassembled WGS sequence"/>
</dbReference>
<evidence type="ECO:0000256" key="1">
    <source>
        <dbReference type="SAM" id="Phobius"/>
    </source>
</evidence>
<evidence type="ECO:0000313" key="3">
    <source>
        <dbReference type="Proteomes" id="UP000013981"/>
    </source>
</evidence>
<dbReference type="HOGENOM" id="CLU_3306281_0_0_9"/>
<dbReference type="EMBL" id="AQOB01000004">
    <property type="protein sequence ID" value="EOQ38788.1"/>
    <property type="molecule type" value="Genomic_DNA"/>
</dbReference>
<dbReference type="PATRIC" id="fig|1203606.4.peg.1780"/>
<organism evidence="2 3">
    <name type="scientific">Butyricicoccus pullicaecorum 1.2</name>
    <dbReference type="NCBI Taxonomy" id="1203606"/>
    <lineage>
        <taxon>Bacteria</taxon>
        <taxon>Bacillati</taxon>
        <taxon>Bacillota</taxon>
        <taxon>Clostridia</taxon>
        <taxon>Eubacteriales</taxon>
        <taxon>Butyricicoccaceae</taxon>
        <taxon>Butyricicoccus</taxon>
    </lineage>
</organism>